<sequence length="120" mass="13380">MGNPIEEQIKQNIDELLMVYEGLGTLTDAYLVQLKKKKNTYFTGPELVKASQFLAALSVIQDNDENLSVKELEQDVFSEDGVWNTGIGDEICGFIREVTAQPCKEGEKIQAVLGQYHIQG</sequence>
<reference evidence="1 2" key="1">
    <citation type="submission" date="2010-08" db="EMBL/GenBank/DDBJ databases">
        <authorList>
            <consortium name="US DOE Joint Genome Institute (JGI-PGF)"/>
            <person name="Lucas S."/>
            <person name="Copeland A."/>
            <person name="Lapidus A."/>
            <person name="Cheng J.-F."/>
            <person name="Bruce D."/>
            <person name="Goodwin L."/>
            <person name="Pitluck S."/>
            <person name="Land M.L."/>
            <person name="Hauser L."/>
            <person name="Chang Y.-J."/>
            <person name="Anderson I.J."/>
            <person name="Johnson E."/>
            <person name="Mulhopadhyay B."/>
            <person name="Kyrpides N."/>
            <person name="Woyke T.J."/>
        </authorList>
    </citation>
    <scope>NUCLEOTIDE SEQUENCE [LARGE SCALE GENOMIC DNA]</scope>
    <source>
        <strain evidence="1 2">6</strain>
    </source>
</reference>
<gene>
    <name evidence="1" type="ORF">EubceDRAFT1_2458</name>
</gene>
<dbReference type="HOGENOM" id="CLU_2046147_0_0_9"/>
<evidence type="ECO:0000313" key="2">
    <source>
        <dbReference type="Proteomes" id="UP000005753"/>
    </source>
</evidence>
<organism evidence="1 2">
    <name type="scientific">Eubacterium cellulosolvens (strain ATCC 43171 / JCM 9499 / 6)</name>
    <name type="common">Cillobacterium cellulosolvens</name>
    <dbReference type="NCBI Taxonomy" id="633697"/>
    <lineage>
        <taxon>Bacteria</taxon>
        <taxon>Bacillati</taxon>
        <taxon>Bacillota</taxon>
        <taxon>Clostridia</taxon>
        <taxon>Eubacteriales</taxon>
        <taxon>Eubacteriaceae</taxon>
        <taxon>Eubacterium</taxon>
    </lineage>
</organism>
<name>I5AWL1_EUBC6</name>
<protein>
    <submittedName>
        <fullName evidence="1">Uncharacterized protein</fullName>
    </submittedName>
</protein>
<proteinExistence type="predicted"/>
<evidence type="ECO:0000313" key="1">
    <source>
        <dbReference type="EMBL" id="EIM58184.1"/>
    </source>
</evidence>
<dbReference type="Proteomes" id="UP000005753">
    <property type="component" value="Chromosome"/>
</dbReference>
<dbReference type="EMBL" id="CM001487">
    <property type="protein sequence ID" value="EIM58184.1"/>
    <property type="molecule type" value="Genomic_DNA"/>
</dbReference>
<keyword evidence="2" id="KW-1185">Reference proteome</keyword>
<reference evidence="1 2" key="2">
    <citation type="submission" date="2012-02" db="EMBL/GenBank/DDBJ databases">
        <title>Improved High-Quality Draft sequence of Eubacterium cellulosolvens 6.</title>
        <authorList>
            <consortium name="US DOE Joint Genome Institute"/>
            <person name="Lucas S."/>
            <person name="Han J."/>
            <person name="Lapidus A."/>
            <person name="Cheng J.-F."/>
            <person name="Goodwin L."/>
            <person name="Pitluck S."/>
            <person name="Peters L."/>
            <person name="Mikhailova N."/>
            <person name="Gu W."/>
            <person name="Detter J.C."/>
            <person name="Han C."/>
            <person name="Tapia R."/>
            <person name="Land M."/>
            <person name="Hauser L."/>
            <person name="Kyrpides N."/>
            <person name="Ivanova N."/>
            <person name="Pagani I."/>
            <person name="Johnson E."/>
            <person name="Mukhopadhyay B."/>
            <person name="Anderson I."/>
            <person name="Woyke T."/>
        </authorList>
    </citation>
    <scope>NUCLEOTIDE SEQUENCE [LARGE SCALE GENOMIC DNA]</scope>
    <source>
        <strain evidence="1 2">6</strain>
    </source>
</reference>
<accession>I5AWL1</accession>
<dbReference type="OrthoDB" id="9837716at2"/>
<dbReference type="AlphaFoldDB" id="I5AWL1"/>